<feature type="transmembrane region" description="Helical" evidence="1">
    <location>
        <begin position="102"/>
        <end position="120"/>
    </location>
</feature>
<dbReference type="Pfam" id="PF11911">
    <property type="entry name" value="DUF3429"/>
    <property type="match status" value="1"/>
</dbReference>
<evidence type="ECO:0000256" key="1">
    <source>
        <dbReference type="SAM" id="Phobius"/>
    </source>
</evidence>
<gene>
    <name evidence="3" type="ORF">JMM60_01235</name>
    <name evidence="2" type="ORF">NHU_03855</name>
</gene>
<keyword evidence="1" id="KW-0472">Membrane</keyword>
<keyword evidence="1" id="KW-0812">Transmembrane</keyword>
<evidence type="ECO:0000313" key="4">
    <source>
        <dbReference type="Proteomes" id="UP000064912"/>
    </source>
</evidence>
<dbReference type="EMBL" id="JAESJJ010000001">
    <property type="protein sequence ID" value="MBL3607428.1"/>
    <property type="molecule type" value="Genomic_DNA"/>
</dbReference>
<protein>
    <submittedName>
        <fullName evidence="3">DUF3429 domain-containing protein</fullName>
    </submittedName>
</protein>
<dbReference type="AlphaFoldDB" id="A0A0D6B8A9"/>
<dbReference type="Proteomes" id="UP000064912">
    <property type="component" value="Chromosome"/>
</dbReference>
<accession>A0A0D6B8A9</accession>
<keyword evidence="1" id="KW-1133">Transmembrane helix</keyword>
<dbReference type="KEGG" id="rsu:NHU_03855"/>
<organism evidence="2 4">
    <name type="scientific">Rhodovulum sulfidophilum</name>
    <name type="common">Rhodobacter sulfidophilus</name>
    <dbReference type="NCBI Taxonomy" id="35806"/>
    <lineage>
        <taxon>Bacteria</taxon>
        <taxon>Pseudomonadati</taxon>
        <taxon>Pseudomonadota</taxon>
        <taxon>Alphaproteobacteria</taxon>
        <taxon>Rhodobacterales</taxon>
        <taxon>Paracoccaceae</taxon>
        <taxon>Rhodovulum</taxon>
    </lineage>
</organism>
<dbReference type="OrthoDB" id="5297436at2"/>
<evidence type="ECO:0000313" key="5">
    <source>
        <dbReference type="Proteomes" id="UP000604473"/>
    </source>
</evidence>
<sequence>MTDIPRTPLLLGLAGLVPLLWGALSATMPGLFDIGIETVGPRFMGIYLLNFYGTVLLAFMSGILWGFAGRADGPVAGPAYGLSVLPAIWAFLMVGGGPESSIVALIAGYLGLLLLDFFFWKLGLAPGWWLRLRLPLTAIATGCFALPLLL</sequence>
<name>A0A0D6B8A9_RHOSU</name>
<reference evidence="2 4" key="1">
    <citation type="submission" date="2015-02" db="EMBL/GenBank/DDBJ databases">
        <title>Genome sequene of Rhodovulum sulfidophilum DSM 2351.</title>
        <authorList>
            <person name="Nagao N."/>
        </authorList>
    </citation>
    <scope>NUCLEOTIDE SEQUENCE [LARGE SCALE GENOMIC DNA]</scope>
    <source>
        <strain evidence="2 4">DSM 2351</strain>
    </source>
</reference>
<dbReference type="EMBL" id="AP014800">
    <property type="protein sequence ID" value="BAQ70979.1"/>
    <property type="molecule type" value="Genomic_DNA"/>
</dbReference>
<proteinExistence type="predicted"/>
<dbReference type="InterPro" id="IPR021836">
    <property type="entry name" value="DUF3429"/>
</dbReference>
<reference evidence="3 5" key="2">
    <citation type="submission" date="2021-01" db="EMBL/GenBank/DDBJ databases">
        <title>Draft genomes of Rhodovulum sulfidophilum.</title>
        <authorList>
            <person name="Guzman M.S."/>
        </authorList>
    </citation>
    <scope>NUCLEOTIDE SEQUENCE [LARGE SCALE GENOMIC DNA]</scope>
    <source>
        <strain evidence="3 5">AB35</strain>
    </source>
</reference>
<evidence type="ECO:0000313" key="2">
    <source>
        <dbReference type="EMBL" id="BAQ70979.1"/>
    </source>
</evidence>
<dbReference type="PANTHER" id="PTHR15887:SF1">
    <property type="entry name" value="TRANSMEMBRANE PROTEIN 69"/>
    <property type="match status" value="1"/>
</dbReference>
<keyword evidence="5" id="KW-1185">Reference proteome</keyword>
<evidence type="ECO:0000313" key="3">
    <source>
        <dbReference type="EMBL" id="MBL3607428.1"/>
    </source>
</evidence>
<dbReference type="PATRIC" id="fig|35806.4.peg.3952"/>
<dbReference type="PANTHER" id="PTHR15887">
    <property type="entry name" value="TRANSMEMBRANE PROTEIN 69"/>
    <property type="match status" value="1"/>
</dbReference>
<feature type="transmembrane region" description="Helical" evidence="1">
    <location>
        <begin position="79"/>
        <end position="96"/>
    </location>
</feature>
<dbReference type="eggNOG" id="ENOG502ZYPI">
    <property type="taxonomic scope" value="Bacteria"/>
</dbReference>
<dbReference type="RefSeq" id="WP_060836025.1">
    <property type="nucleotide sequence ID" value="NZ_JAAEAJ010000006.1"/>
</dbReference>
<feature type="transmembrane region" description="Helical" evidence="1">
    <location>
        <begin position="49"/>
        <end position="67"/>
    </location>
</feature>
<dbReference type="Proteomes" id="UP000604473">
    <property type="component" value="Unassembled WGS sequence"/>
</dbReference>